<dbReference type="AlphaFoldDB" id="Z4WVY4"/>
<dbReference type="CDD" id="cd03789">
    <property type="entry name" value="GT9_LPS_heptosyltransferase"/>
    <property type="match status" value="1"/>
</dbReference>
<dbReference type="Pfam" id="PF01075">
    <property type="entry name" value="Glyco_transf_9"/>
    <property type="match status" value="1"/>
</dbReference>
<dbReference type="PANTHER" id="PTHR30160">
    <property type="entry name" value="TETRAACYLDISACCHARIDE 4'-KINASE-RELATED"/>
    <property type="match status" value="1"/>
</dbReference>
<dbReference type="PANTHER" id="PTHR30160:SF22">
    <property type="entry name" value="LIPOPOLYSACCHARIDE CORE BIOSYNTHESIS PROTEIN"/>
    <property type="match status" value="1"/>
</dbReference>
<dbReference type="InterPro" id="IPR051199">
    <property type="entry name" value="LPS_LOS_Heptosyltrfase"/>
</dbReference>
<reference evidence="3 4" key="1">
    <citation type="submission" date="2014-01" db="EMBL/GenBank/DDBJ databases">
        <authorList>
            <person name="Durkin A.S."/>
            <person name="McCorrison J."/>
            <person name="Torralba M."/>
            <person name="Gillis M."/>
            <person name="Haft D.H."/>
            <person name="Methe B."/>
            <person name="Sutton G."/>
            <person name="Nelson K.E."/>
        </authorList>
    </citation>
    <scope>NUCLEOTIDE SEQUENCE [LARGE SCALE GENOMIC DNA]</scope>
    <source>
        <strain evidence="3 4">ATCC 51270</strain>
    </source>
</reference>
<evidence type="ECO:0000313" key="4">
    <source>
        <dbReference type="Proteomes" id="UP000023482"/>
    </source>
</evidence>
<evidence type="ECO:0000256" key="2">
    <source>
        <dbReference type="ARBA" id="ARBA00022679"/>
    </source>
</evidence>
<evidence type="ECO:0000256" key="1">
    <source>
        <dbReference type="ARBA" id="ARBA00022676"/>
    </source>
</evidence>
<evidence type="ECO:0000313" key="3">
    <source>
        <dbReference type="EMBL" id="EWC91930.1"/>
    </source>
</evidence>
<dbReference type="Proteomes" id="UP000023482">
    <property type="component" value="Unassembled WGS sequence"/>
</dbReference>
<comment type="caution">
    <text evidence="3">The sequence shown here is derived from an EMBL/GenBank/DDBJ whole genome shotgun (WGS) entry which is preliminary data.</text>
</comment>
<name>Z4WVY4_9PORP</name>
<dbReference type="SUPFAM" id="SSF53756">
    <property type="entry name" value="UDP-Glycosyltransferase/glycogen phosphorylase"/>
    <property type="match status" value="1"/>
</dbReference>
<proteinExistence type="predicted"/>
<keyword evidence="4" id="KW-1185">Reference proteome</keyword>
<dbReference type="GO" id="GO:0005829">
    <property type="term" value="C:cytosol"/>
    <property type="evidence" value="ECO:0007669"/>
    <property type="project" value="TreeGrafter"/>
</dbReference>
<protein>
    <submittedName>
        <fullName evidence="3">Heptosyltransferase</fullName>
    </submittedName>
</protein>
<sequence length="355" mass="40163">MARYLVIRLSAIGDVAMLIQLLYSVARTNEQHDFVLLTQPFMTELLLDPPDNVEAMAIDVRREERGVLGLMRYARRLRLERFDAVLDLHDVLRTKFLRSYLHLFGIPTKHLKKPRQERRRLVQNSPDKDLTPLPPMWQLYRQVFIEAGLSVPESIPPIDIHPLLMQSFERLHPELLLHRGSKVRLGVAPFASTPAKTYSPELMKQAIRTLVEDGRFEILLLGGKGKEAETLSSWEQEFEGVHSIAGKLDFSEELILLSTLDAVVSMDSANMHLASLVGTRVLSVWCCTHPAAGFLGIGQRWEDCLQPEGLDRRPCSIFGDNKRCHSGDNFLCSRSMSPDALTQPLLELADGFTSN</sequence>
<dbReference type="EMBL" id="JDFF01000020">
    <property type="protein sequence ID" value="EWC91930.1"/>
    <property type="molecule type" value="Genomic_DNA"/>
</dbReference>
<organism evidence="3 4">
    <name type="scientific">Porphyromonas catoniae ATCC 51270</name>
    <dbReference type="NCBI Taxonomy" id="887901"/>
    <lineage>
        <taxon>Bacteria</taxon>
        <taxon>Pseudomonadati</taxon>
        <taxon>Bacteroidota</taxon>
        <taxon>Bacteroidia</taxon>
        <taxon>Bacteroidales</taxon>
        <taxon>Porphyromonadaceae</taxon>
        <taxon>Porphyromonas</taxon>
    </lineage>
</organism>
<keyword evidence="1" id="KW-0328">Glycosyltransferase</keyword>
<dbReference type="GO" id="GO:0009244">
    <property type="term" value="P:lipopolysaccharide core region biosynthetic process"/>
    <property type="evidence" value="ECO:0007669"/>
    <property type="project" value="TreeGrafter"/>
</dbReference>
<keyword evidence="2 3" id="KW-0808">Transferase</keyword>
<gene>
    <name evidence="3" type="ORF">HMPREF0636_0282</name>
</gene>
<dbReference type="PATRIC" id="fig|887901.3.peg.1137"/>
<dbReference type="RefSeq" id="WP_044169022.1">
    <property type="nucleotide sequence ID" value="NZ_JDFF01000020.1"/>
</dbReference>
<dbReference type="GO" id="GO:0008713">
    <property type="term" value="F:ADP-heptose-lipopolysaccharide heptosyltransferase activity"/>
    <property type="evidence" value="ECO:0007669"/>
    <property type="project" value="TreeGrafter"/>
</dbReference>
<accession>Z4WVY4</accession>
<dbReference type="InterPro" id="IPR002201">
    <property type="entry name" value="Glyco_trans_9"/>
</dbReference>
<dbReference type="Gene3D" id="3.40.50.2000">
    <property type="entry name" value="Glycogen Phosphorylase B"/>
    <property type="match status" value="2"/>
</dbReference>